<organism evidence="6 7">
    <name type="scientific">Pseudohaliea rubra DSM 19751</name>
    <dbReference type="NCBI Taxonomy" id="1265313"/>
    <lineage>
        <taxon>Bacteria</taxon>
        <taxon>Pseudomonadati</taxon>
        <taxon>Pseudomonadota</taxon>
        <taxon>Gammaproteobacteria</taxon>
        <taxon>Cellvibrionales</taxon>
        <taxon>Halieaceae</taxon>
        <taxon>Pseudohaliea</taxon>
    </lineage>
</organism>
<keyword evidence="4" id="KW-0812">Transmembrane</keyword>
<feature type="domain" description="GGDEF" evidence="5">
    <location>
        <begin position="850"/>
        <end position="988"/>
    </location>
</feature>
<dbReference type="eggNOG" id="COG3706">
    <property type="taxonomic scope" value="Bacteria"/>
</dbReference>
<comment type="cofactor">
    <cofactor evidence="1">
        <name>Mg(2+)</name>
        <dbReference type="ChEBI" id="CHEBI:18420"/>
    </cofactor>
</comment>
<dbReference type="PANTHER" id="PTHR45138:SF9">
    <property type="entry name" value="DIGUANYLATE CYCLASE DGCM-RELATED"/>
    <property type="match status" value="1"/>
</dbReference>
<name>A0A095XWZ7_9GAMM</name>
<keyword evidence="4" id="KW-0472">Membrane</keyword>
<comment type="caution">
    <text evidence="6">The sequence shown here is derived from an EMBL/GenBank/DDBJ whole genome shotgun (WGS) entry which is preliminary data.</text>
</comment>
<dbReference type="HOGENOM" id="CLU_000445_28_5_6"/>
<dbReference type="Pfam" id="PF00990">
    <property type="entry name" value="GGDEF"/>
    <property type="match status" value="1"/>
</dbReference>
<dbReference type="eggNOG" id="COG3292">
    <property type="taxonomic scope" value="Bacteria"/>
</dbReference>
<dbReference type="GO" id="GO:0043709">
    <property type="term" value="P:cell adhesion involved in single-species biofilm formation"/>
    <property type="evidence" value="ECO:0007669"/>
    <property type="project" value="TreeGrafter"/>
</dbReference>
<evidence type="ECO:0000256" key="2">
    <source>
        <dbReference type="ARBA" id="ARBA00012528"/>
    </source>
</evidence>
<dbReference type="EMBL" id="AUVB01000034">
    <property type="protein sequence ID" value="KGE04211.1"/>
    <property type="molecule type" value="Genomic_DNA"/>
</dbReference>
<dbReference type="Gene3D" id="2.60.40.10">
    <property type="entry name" value="Immunoglobulins"/>
    <property type="match status" value="1"/>
</dbReference>
<gene>
    <name evidence="6" type="ORF">HRUBRA_01188</name>
</gene>
<keyword evidence="4" id="KW-1133">Transmembrane helix</keyword>
<dbReference type="InterPro" id="IPR029787">
    <property type="entry name" value="Nucleotide_cyclase"/>
</dbReference>
<dbReference type="InterPro" id="IPR015943">
    <property type="entry name" value="WD40/YVTN_repeat-like_dom_sf"/>
</dbReference>
<evidence type="ECO:0000256" key="1">
    <source>
        <dbReference type="ARBA" id="ARBA00001946"/>
    </source>
</evidence>
<dbReference type="OrthoDB" id="9772100at2"/>
<reference evidence="6 7" key="1">
    <citation type="journal article" date="2014" name="Genome Announc.">
        <title>Genome Sequence of Gammaproteobacterial Pseudohaliea rubra Type Strain DSM 19751, Isolated from Coastal Seawater of the Mediterranean Sea.</title>
        <authorList>
            <person name="Spring S."/>
            <person name="Fiebig A."/>
            <person name="Riedel T."/>
            <person name="Goker M."/>
            <person name="Klenk H.P."/>
        </authorList>
    </citation>
    <scope>NUCLEOTIDE SEQUENCE [LARGE SCALE GENOMIC DNA]</scope>
    <source>
        <strain evidence="6 7">DSM 19751</strain>
    </source>
</reference>
<dbReference type="Gene3D" id="2.130.10.10">
    <property type="entry name" value="YVTN repeat-like/Quinoprotein amine dehydrogenase"/>
    <property type="match status" value="3"/>
</dbReference>
<dbReference type="PROSITE" id="PS50887">
    <property type="entry name" value="GGDEF"/>
    <property type="match status" value="1"/>
</dbReference>
<feature type="transmembrane region" description="Helical" evidence="4">
    <location>
        <begin position="767"/>
        <end position="787"/>
    </location>
</feature>
<dbReference type="PATRIC" id="fig|1265313.6.peg.1172"/>
<protein>
    <recommendedName>
        <fullName evidence="2">diguanylate cyclase</fullName>
        <ecNumber evidence="2">2.7.7.65</ecNumber>
    </recommendedName>
</protein>
<accession>A0A095XWZ7</accession>
<evidence type="ECO:0000313" key="7">
    <source>
        <dbReference type="Proteomes" id="UP000029640"/>
    </source>
</evidence>
<dbReference type="FunFam" id="3.30.70.270:FF:000001">
    <property type="entry name" value="Diguanylate cyclase domain protein"/>
    <property type="match status" value="1"/>
</dbReference>
<dbReference type="AlphaFoldDB" id="A0A095XWZ7"/>
<dbReference type="Gene3D" id="3.30.70.270">
    <property type="match status" value="1"/>
</dbReference>
<evidence type="ECO:0000259" key="5">
    <source>
        <dbReference type="PROSITE" id="PS50887"/>
    </source>
</evidence>
<dbReference type="InterPro" id="IPR050469">
    <property type="entry name" value="Diguanylate_Cyclase"/>
</dbReference>
<dbReference type="InterPro" id="IPR011110">
    <property type="entry name" value="Reg_prop"/>
</dbReference>
<dbReference type="GO" id="GO:0052621">
    <property type="term" value="F:diguanylate cyclase activity"/>
    <property type="evidence" value="ECO:0007669"/>
    <property type="project" value="UniProtKB-EC"/>
</dbReference>
<dbReference type="InterPro" id="IPR013783">
    <property type="entry name" value="Ig-like_fold"/>
</dbReference>
<dbReference type="GO" id="GO:1902201">
    <property type="term" value="P:negative regulation of bacterial-type flagellum-dependent cell motility"/>
    <property type="evidence" value="ECO:0007669"/>
    <property type="project" value="TreeGrafter"/>
</dbReference>
<dbReference type="InterPro" id="IPR000160">
    <property type="entry name" value="GGDEF_dom"/>
</dbReference>
<dbReference type="CDD" id="cd01949">
    <property type="entry name" value="GGDEF"/>
    <property type="match status" value="1"/>
</dbReference>
<dbReference type="STRING" id="1265313.HRUBRA_01188"/>
<dbReference type="Pfam" id="PF07494">
    <property type="entry name" value="Reg_prop"/>
    <property type="match status" value="1"/>
</dbReference>
<dbReference type="Proteomes" id="UP000029640">
    <property type="component" value="Unassembled WGS sequence"/>
</dbReference>
<proteinExistence type="predicted"/>
<evidence type="ECO:0000256" key="4">
    <source>
        <dbReference type="SAM" id="Phobius"/>
    </source>
</evidence>
<sequence length="990" mass="107697">MHGYGFIVHGVRPIFVLSPRLSPRHLLLALLLPLFFSATGTQALNRSPSQFLVDHYGREQGLPSETVWMARQGPSGYLWLATRRGLVRFDGLKFTVFNSETHPAFSNSDVRAIEWTVDGQLWIATYGGGALRMNGDRFTPVTSDDGLASDTVYDIHVAANSSVWFATGDGVSRFRDGEFRSWDRADGLATNRSVRIAETAEGTLWFGSLTNGLSVFDGEAFRTVGVAEGLDSPEVHLLHRDRELGVLAGTQRGGAYRLADDGHIHPLALGDPLPVETLLRDGDNTLWLGTYGKGLWRQWEDGRRSAFPLAGTQLIFDLTEDRDGNLWASTVKGLFRIRSSAFLPFGKAEGVSDSTFVVTVDSEGHALAGAENAGLFSIAPDGSTREPFPILSGQSVSSLLLRDNGELWVGTFGDGLKRFADSAGGQFLGTVDGLAGKHILALVERRDGSIWVASDGGVDRWHDGVVQPAPVQQAVADTLVRHFRETSDGTLWLGTNDGLFAWNGRSVQHWSGDDGLAGTIVMAIHEDPRGILWIGSRDGGLTRREGDTLFAFGPAQGLPQPSVLAILDDGAGRLWLSGGEGLTWVERDSLDAVARGDAQAVRARLLRESDGLRAAQFQGGFQPAGARGPDGRLWLPTNGGVVSFDPSAVLAPAPQLQSHIEAVRVNGEPVPLRRPLILPADLKSLEIDYTAPQLSNAESLRFRYRVGTAGPWQDAGGRRTAYFTSLPAGKQRFTVQAAAGPGAFPETNGNSARLVLERRPRWYETPWAPLGGVLLLCLAFALAYRIFARRARDREQRLEELVNRRTQELQAALAKVEEISRIDSLTGVANRRYFEERLAATWKMAARAARPVSVIMLDIDRFKQYNDNLGHQAGDECLRQLAASLGNSGVLRDNDLVARYGGEEFVILLYDADGDGAARVARRIIEHVGALKLRHPESDISPYVTVSLGCATARAGELDDPYALVDRADQALYDAKRAGRGQLKVFADVS</sequence>
<dbReference type="GO" id="GO:0005886">
    <property type="term" value="C:plasma membrane"/>
    <property type="evidence" value="ECO:0007669"/>
    <property type="project" value="TreeGrafter"/>
</dbReference>
<comment type="catalytic activity">
    <reaction evidence="3">
        <text>2 GTP = 3',3'-c-di-GMP + 2 diphosphate</text>
        <dbReference type="Rhea" id="RHEA:24898"/>
        <dbReference type="ChEBI" id="CHEBI:33019"/>
        <dbReference type="ChEBI" id="CHEBI:37565"/>
        <dbReference type="ChEBI" id="CHEBI:58805"/>
        <dbReference type="EC" id="2.7.7.65"/>
    </reaction>
</comment>
<dbReference type="SUPFAM" id="SSF63829">
    <property type="entry name" value="Calcium-dependent phosphotriesterase"/>
    <property type="match status" value="2"/>
</dbReference>
<keyword evidence="7" id="KW-1185">Reference proteome</keyword>
<evidence type="ECO:0000313" key="6">
    <source>
        <dbReference type="EMBL" id="KGE04211.1"/>
    </source>
</evidence>
<dbReference type="EC" id="2.7.7.65" evidence="2"/>
<dbReference type="NCBIfam" id="TIGR00254">
    <property type="entry name" value="GGDEF"/>
    <property type="match status" value="1"/>
</dbReference>
<dbReference type="SMART" id="SM00267">
    <property type="entry name" value="GGDEF"/>
    <property type="match status" value="1"/>
</dbReference>
<dbReference type="InterPro" id="IPR043128">
    <property type="entry name" value="Rev_trsase/Diguanyl_cyclase"/>
</dbReference>
<evidence type="ECO:0000256" key="3">
    <source>
        <dbReference type="ARBA" id="ARBA00034247"/>
    </source>
</evidence>
<dbReference type="SUPFAM" id="SSF55073">
    <property type="entry name" value="Nucleotide cyclase"/>
    <property type="match status" value="1"/>
</dbReference>
<dbReference type="PANTHER" id="PTHR45138">
    <property type="entry name" value="REGULATORY COMPONENTS OF SENSORY TRANSDUCTION SYSTEM"/>
    <property type="match status" value="1"/>
</dbReference>